<name>A0A7I8JC70_SPIIN</name>
<feature type="coiled-coil region" evidence="1">
    <location>
        <begin position="1"/>
        <end position="28"/>
    </location>
</feature>
<proteinExistence type="predicted"/>
<dbReference type="EMBL" id="LR746274">
    <property type="protein sequence ID" value="CAA7404531.1"/>
    <property type="molecule type" value="Genomic_DNA"/>
</dbReference>
<organism evidence="2">
    <name type="scientific">Spirodela intermedia</name>
    <name type="common">Intermediate duckweed</name>
    <dbReference type="NCBI Taxonomy" id="51605"/>
    <lineage>
        <taxon>Eukaryota</taxon>
        <taxon>Viridiplantae</taxon>
        <taxon>Streptophyta</taxon>
        <taxon>Embryophyta</taxon>
        <taxon>Tracheophyta</taxon>
        <taxon>Spermatophyta</taxon>
        <taxon>Magnoliopsida</taxon>
        <taxon>Liliopsida</taxon>
        <taxon>Araceae</taxon>
        <taxon>Lemnoideae</taxon>
        <taxon>Spirodela</taxon>
    </lineage>
</organism>
<dbReference type="AlphaFoldDB" id="A0A7I8JC70"/>
<evidence type="ECO:0000313" key="4">
    <source>
        <dbReference type="Proteomes" id="UP000663760"/>
    </source>
</evidence>
<evidence type="ECO:0000256" key="1">
    <source>
        <dbReference type="SAM" id="Coils"/>
    </source>
</evidence>
<evidence type="ECO:0000313" key="3">
    <source>
        <dbReference type="EMBL" id="CAA7404531.1"/>
    </source>
</evidence>
<keyword evidence="1" id="KW-0175">Coiled coil</keyword>
<dbReference type="EMBL" id="LR743598">
    <property type="protein sequence ID" value="CAA2628472.1"/>
    <property type="molecule type" value="Genomic_DNA"/>
</dbReference>
<dbReference type="OrthoDB" id="770980at2759"/>
<dbReference type="Proteomes" id="UP000663760">
    <property type="component" value="Chromosome 11"/>
</dbReference>
<keyword evidence="4" id="KW-1185">Reference proteome</keyword>
<reference evidence="2" key="1">
    <citation type="submission" date="2019-12" db="EMBL/GenBank/DDBJ databases">
        <authorList>
            <person name="Scholz U."/>
            <person name="Mascher M."/>
            <person name="Fiebig A."/>
        </authorList>
    </citation>
    <scope>NUCLEOTIDE SEQUENCE</scope>
</reference>
<gene>
    <name evidence="2" type="ORF">SI7747_11014114</name>
    <name evidence="3" type="ORF">SI8410_11015209</name>
</gene>
<evidence type="ECO:0000313" key="2">
    <source>
        <dbReference type="EMBL" id="CAA2628472.1"/>
    </source>
</evidence>
<protein>
    <submittedName>
        <fullName evidence="2">Uncharacterized protein</fullName>
    </submittedName>
</protein>
<accession>A0A7I8JC70</accession>
<sequence>MESLEADIEALKEDNKGTDEILQQFTQQLIILVTRLPHETPQEQTQRQLEPQPLQNLQQREGIYKPNCQTELPNFNEFEWLSTYLPNIPTEILEHTYLKGLKLEIQSELSVQAYWVA</sequence>